<dbReference type="InterPro" id="IPR048708">
    <property type="entry name" value="VapB45-like_HTH"/>
</dbReference>
<gene>
    <name evidence="2" type="ORF">FOC84_09040</name>
</gene>
<reference evidence="2 3" key="1">
    <citation type="submission" date="2020-05" db="EMBL/GenBank/DDBJ databases">
        <title>FDA dAtabase for Regulatory Grade micrObial Sequences (FDA-ARGOS): Supporting development and validation of Infectious Disease Dx tests.</title>
        <authorList>
            <person name="Sproer C."/>
            <person name="Gronow S."/>
            <person name="Severitt S."/>
            <person name="Schroder I."/>
            <person name="Tallon L."/>
            <person name="Sadzewicz L."/>
            <person name="Zhao X."/>
            <person name="Vavikolanu K."/>
            <person name="Mehta A."/>
            <person name="Aluvathingal J."/>
            <person name="Nadendla S."/>
            <person name="Myers T."/>
            <person name="Yan Y."/>
            <person name="Sichtig H."/>
        </authorList>
    </citation>
    <scope>NUCLEOTIDE SEQUENCE [LARGE SCALE GENOMIC DNA]</scope>
    <source>
        <strain evidence="2 3">FDAARGOS_790</strain>
    </source>
</reference>
<sequence length="238" mass="26746">MCDGTGMYSLREATRLVQAQSRDLNRWLFGYHYQKGRGEKAVRAFSAPLWKTQVDLATYDEPVIGFRDLLEARFVQAFIAHGVPLAVIRRYLENAQAIYGVEYPFTTLQFKTDGKTIFGDAIKQVESEGAMVGLRSRQGVFKDIIHPSLYAGIEYSGSQATRWYPASRRDRVVLDPSRQFGSPIIEDTGMPTDALCASFLAEGASDRALHITSEAYNVAPRYVRSAVKFEESLRRTAN</sequence>
<feature type="domain" description="Putative antitoxin VapB45-like DNA-binding HTH" evidence="1">
    <location>
        <begin position="7"/>
        <end position="89"/>
    </location>
</feature>
<dbReference type="EMBL" id="CP053985">
    <property type="protein sequence ID" value="QKH35079.1"/>
    <property type="molecule type" value="Genomic_DNA"/>
</dbReference>
<dbReference type="Proteomes" id="UP000500970">
    <property type="component" value="Chromosome"/>
</dbReference>
<accession>A0A7D4HQ55</accession>
<organism evidence="2 3">
    <name type="scientific">Achromobacter pestifer</name>
    <dbReference type="NCBI Taxonomy" id="1353889"/>
    <lineage>
        <taxon>Bacteria</taxon>
        <taxon>Pseudomonadati</taxon>
        <taxon>Pseudomonadota</taxon>
        <taxon>Betaproteobacteria</taxon>
        <taxon>Burkholderiales</taxon>
        <taxon>Alcaligenaceae</taxon>
        <taxon>Achromobacter</taxon>
    </lineage>
</organism>
<dbReference type="AlphaFoldDB" id="A0A7D4HQ55"/>
<dbReference type="RefSeq" id="WP_173144125.1">
    <property type="nucleotide sequence ID" value="NZ_CP053985.1"/>
</dbReference>
<protein>
    <submittedName>
        <fullName evidence="2">DUF433 domain-containing protein</fullName>
    </submittedName>
</protein>
<dbReference type="KEGG" id="apes:FOC84_09040"/>
<evidence type="ECO:0000259" key="1">
    <source>
        <dbReference type="Pfam" id="PF21321"/>
    </source>
</evidence>
<evidence type="ECO:0000313" key="3">
    <source>
        <dbReference type="Proteomes" id="UP000500970"/>
    </source>
</evidence>
<proteinExistence type="predicted"/>
<evidence type="ECO:0000313" key="2">
    <source>
        <dbReference type="EMBL" id="QKH35079.1"/>
    </source>
</evidence>
<name>A0A7D4HQ55_9BURK</name>
<dbReference type="Pfam" id="PF21321">
    <property type="entry name" value="HTH_66"/>
    <property type="match status" value="1"/>
</dbReference>
<keyword evidence="3" id="KW-1185">Reference proteome</keyword>